<keyword evidence="3" id="KW-1185">Reference proteome</keyword>
<comment type="caution">
    <text evidence="2">The sequence shown here is derived from an EMBL/GenBank/DDBJ whole genome shotgun (WGS) entry which is preliminary data.</text>
</comment>
<evidence type="ECO:0000313" key="2">
    <source>
        <dbReference type="EMBL" id="KAJ1089838.1"/>
    </source>
</evidence>
<dbReference type="AlphaFoldDB" id="A0AAV7LKA1"/>
<accession>A0AAV7LKA1</accession>
<gene>
    <name evidence="2" type="ORF">NDU88_002982</name>
</gene>
<organism evidence="2 3">
    <name type="scientific">Pleurodeles waltl</name>
    <name type="common">Iberian ribbed newt</name>
    <dbReference type="NCBI Taxonomy" id="8319"/>
    <lineage>
        <taxon>Eukaryota</taxon>
        <taxon>Metazoa</taxon>
        <taxon>Chordata</taxon>
        <taxon>Craniata</taxon>
        <taxon>Vertebrata</taxon>
        <taxon>Euteleostomi</taxon>
        <taxon>Amphibia</taxon>
        <taxon>Batrachia</taxon>
        <taxon>Caudata</taxon>
        <taxon>Salamandroidea</taxon>
        <taxon>Salamandridae</taxon>
        <taxon>Pleurodelinae</taxon>
        <taxon>Pleurodeles</taxon>
    </lineage>
</organism>
<sequence>MNGTRTTEPGVMKFTEAADGSVLSPGTVVPAVEAVPHVPVLVAVFPGLAQEHASVKLGSKSRTGHQVDEEPKAESR</sequence>
<dbReference type="EMBL" id="JANPWB010000015">
    <property type="protein sequence ID" value="KAJ1089838.1"/>
    <property type="molecule type" value="Genomic_DNA"/>
</dbReference>
<name>A0AAV7LKA1_PLEWA</name>
<reference evidence="2" key="1">
    <citation type="journal article" date="2022" name="bioRxiv">
        <title>Sequencing and chromosome-scale assembly of the giantPleurodeles waltlgenome.</title>
        <authorList>
            <person name="Brown T."/>
            <person name="Elewa A."/>
            <person name="Iarovenko S."/>
            <person name="Subramanian E."/>
            <person name="Araus A.J."/>
            <person name="Petzold A."/>
            <person name="Susuki M."/>
            <person name="Suzuki K.-i.T."/>
            <person name="Hayashi T."/>
            <person name="Toyoda A."/>
            <person name="Oliveira C."/>
            <person name="Osipova E."/>
            <person name="Leigh N.D."/>
            <person name="Simon A."/>
            <person name="Yun M.H."/>
        </authorList>
    </citation>
    <scope>NUCLEOTIDE SEQUENCE</scope>
    <source>
        <strain evidence="2">20211129_DDA</strain>
        <tissue evidence="2">Liver</tissue>
    </source>
</reference>
<feature type="compositionally biased region" description="Basic and acidic residues" evidence="1">
    <location>
        <begin position="65"/>
        <end position="76"/>
    </location>
</feature>
<proteinExistence type="predicted"/>
<feature type="region of interest" description="Disordered" evidence="1">
    <location>
        <begin position="54"/>
        <end position="76"/>
    </location>
</feature>
<dbReference type="Proteomes" id="UP001066276">
    <property type="component" value="Chromosome 11"/>
</dbReference>
<evidence type="ECO:0000313" key="3">
    <source>
        <dbReference type="Proteomes" id="UP001066276"/>
    </source>
</evidence>
<evidence type="ECO:0000256" key="1">
    <source>
        <dbReference type="SAM" id="MobiDB-lite"/>
    </source>
</evidence>
<protein>
    <submittedName>
        <fullName evidence="2">Uncharacterized protein</fullName>
    </submittedName>
</protein>